<dbReference type="SUPFAM" id="SSF51905">
    <property type="entry name" value="FAD/NAD(P)-binding domain"/>
    <property type="match status" value="1"/>
</dbReference>
<sequence length="519" mass="54154">MSRSKDRVDLVADVLVIGGGPAGCWAALSALEAGAKVVLAEKGYVGTSGATAAGNSSIIYTAPASQGRAKAIAARESRGLGLVDGSAVDRVLDEVYFQLDRLAVWGYGFPTIEDGSSYRGSMRGVDYLRFLRQKLIKGGATILDQSPATELLSSDGIVSGARGVRRIDGAPWQVRAGAVVIASGGCAFLSGAIGTRNLTGDGYLMAAEVGARMSGMDFSGQYGICPVGASVTKGIIYYWATFSDETGNVIAAKGDRQDIVASGLRNGRVYAILDKANERVQSGMRGQANIFMPFDRQGIDPFTQRFEVSLLYEGTVRGTGGLLIGNDTTTDIPGLYAAGDAASRESMAGATSGGGGPNSSWALATGVWAGAAATRFAQSLGPAHATRLVASVATKGNGRGSDIAAVQAGIQREILPLDRSFFRTGAQLDASAQALETSWADALAHQDGTDYPKARETLAMAATARWMVASSRQRSESRGIHRRTDLKQTDPAQTHRIASGGLDRVWAQPQAGTEQKAAQ</sequence>
<dbReference type="InterPro" id="IPR037099">
    <property type="entry name" value="Fum_R/Succ_DH_flav-like_C_sf"/>
</dbReference>
<evidence type="ECO:0000259" key="8">
    <source>
        <dbReference type="Pfam" id="PF02910"/>
    </source>
</evidence>
<dbReference type="Pfam" id="PF00890">
    <property type="entry name" value="FAD_binding_2"/>
    <property type="match status" value="1"/>
</dbReference>
<evidence type="ECO:0000313" key="10">
    <source>
        <dbReference type="Proteomes" id="UP001217476"/>
    </source>
</evidence>
<dbReference type="PANTHER" id="PTHR42716">
    <property type="entry name" value="L-ASPARTATE OXIDASE"/>
    <property type="match status" value="1"/>
</dbReference>
<accession>A0AAJ5VTW3</accession>
<dbReference type="InterPro" id="IPR003953">
    <property type="entry name" value="FAD-dep_OxRdtase_2_FAD-bd"/>
</dbReference>
<feature type="region of interest" description="Disordered" evidence="6">
    <location>
        <begin position="470"/>
        <end position="519"/>
    </location>
</feature>
<dbReference type="Proteomes" id="UP001217476">
    <property type="component" value="Chromosome"/>
</dbReference>
<reference evidence="9" key="1">
    <citation type="submission" date="2023-03" db="EMBL/GenBank/DDBJ databases">
        <title>Andean soil-derived lignocellulolytic bacterial consortium as a source of novel taxa and putative plastic-active enzymes.</title>
        <authorList>
            <person name="Diaz-Garcia L."/>
            <person name="Chuvochina M."/>
            <person name="Feuerriegel G."/>
            <person name="Bunk B."/>
            <person name="Sproer C."/>
            <person name="Streit W.R."/>
            <person name="Rodriguez L.M."/>
            <person name="Overmann J."/>
            <person name="Jimenez D.J."/>
        </authorList>
    </citation>
    <scope>NUCLEOTIDE SEQUENCE</scope>
    <source>
        <strain evidence="9">MAG 4196</strain>
    </source>
</reference>
<proteinExistence type="predicted"/>
<evidence type="ECO:0000256" key="5">
    <source>
        <dbReference type="ARBA" id="ARBA00048305"/>
    </source>
</evidence>
<dbReference type="InterPro" id="IPR036188">
    <property type="entry name" value="FAD/NAD-bd_sf"/>
</dbReference>
<dbReference type="Gene3D" id="3.50.50.60">
    <property type="entry name" value="FAD/NAD(P)-binding domain"/>
    <property type="match status" value="1"/>
</dbReference>
<evidence type="ECO:0000256" key="3">
    <source>
        <dbReference type="ARBA" id="ARBA00022827"/>
    </source>
</evidence>
<gene>
    <name evidence="9" type="ORF">P0Y65_14550</name>
</gene>
<dbReference type="Gene3D" id="1.20.58.100">
    <property type="entry name" value="Fumarate reductase/succinate dehydrogenase flavoprotein-like, C-terminal domain"/>
    <property type="match status" value="1"/>
</dbReference>
<dbReference type="InterPro" id="IPR005288">
    <property type="entry name" value="NadB"/>
</dbReference>
<comment type="cofactor">
    <cofactor evidence="1">
        <name>FAD</name>
        <dbReference type="ChEBI" id="CHEBI:57692"/>
    </cofactor>
</comment>
<evidence type="ECO:0000256" key="4">
    <source>
        <dbReference type="ARBA" id="ARBA00023002"/>
    </source>
</evidence>
<feature type="domain" description="FAD-dependent oxidoreductase 2 FAD-binding" evidence="7">
    <location>
        <begin position="13"/>
        <end position="218"/>
    </location>
</feature>
<comment type="catalytic activity">
    <reaction evidence="5">
        <text>L-aspartate + O2 = iminosuccinate + H2O2</text>
        <dbReference type="Rhea" id="RHEA:25876"/>
        <dbReference type="ChEBI" id="CHEBI:15379"/>
        <dbReference type="ChEBI" id="CHEBI:16240"/>
        <dbReference type="ChEBI" id="CHEBI:29991"/>
        <dbReference type="ChEBI" id="CHEBI:77875"/>
        <dbReference type="EC" id="1.4.3.16"/>
    </reaction>
    <physiologicalReaction direction="left-to-right" evidence="5">
        <dbReference type="Rhea" id="RHEA:25877"/>
    </physiologicalReaction>
</comment>
<keyword evidence="4" id="KW-0560">Oxidoreductase</keyword>
<feature type="compositionally biased region" description="Basic and acidic residues" evidence="6">
    <location>
        <begin position="473"/>
        <end position="488"/>
    </location>
</feature>
<dbReference type="GO" id="GO:0008734">
    <property type="term" value="F:L-aspartate oxidase activity"/>
    <property type="evidence" value="ECO:0007669"/>
    <property type="project" value="UniProtKB-EC"/>
</dbReference>
<dbReference type="GO" id="GO:0009435">
    <property type="term" value="P:NAD+ biosynthetic process"/>
    <property type="evidence" value="ECO:0007669"/>
    <property type="project" value="InterPro"/>
</dbReference>
<dbReference type="PANTHER" id="PTHR42716:SF2">
    <property type="entry name" value="L-ASPARTATE OXIDASE, CHLOROPLASTIC"/>
    <property type="match status" value="1"/>
</dbReference>
<protein>
    <submittedName>
        <fullName evidence="9">FAD-binding protein</fullName>
    </submittedName>
</protein>
<dbReference type="InterPro" id="IPR015939">
    <property type="entry name" value="Fum_Rdtase/Succ_DH_flav-like_C"/>
</dbReference>
<evidence type="ECO:0000256" key="6">
    <source>
        <dbReference type="SAM" id="MobiDB-lite"/>
    </source>
</evidence>
<feature type="domain" description="Fumarate reductase/succinate dehydrogenase flavoprotein-like C-terminal" evidence="8">
    <location>
        <begin position="449"/>
        <end position="493"/>
    </location>
</feature>
<dbReference type="PRINTS" id="PR00368">
    <property type="entry name" value="FADPNR"/>
</dbReference>
<dbReference type="EMBL" id="CP119312">
    <property type="protein sequence ID" value="WEK03408.1"/>
    <property type="molecule type" value="Genomic_DNA"/>
</dbReference>
<evidence type="ECO:0000259" key="7">
    <source>
        <dbReference type="Pfam" id="PF00890"/>
    </source>
</evidence>
<evidence type="ECO:0000256" key="1">
    <source>
        <dbReference type="ARBA" id="ARBA00001974"/>
    </source>
</evidence>
<dbReference type="SUPFAM" id="SSF46977">
    <property type="entry name" value="Succinate dehydrogenase/fumarate reductase flavoprotein C-terminal domain"/>
    <property type="match status" value="1"/>
</dbReference>
<organism evidence="9 10">
    <name type="scientific">Candidatus Devosia phytovorans</name>
    <dbReference type="NCBI Taxonomy" id="3121372"/>
    <lineage>
        <taxon>Bacteria</taxon>
        <taxon>Pseudomonadati</taxon>
        <taxon>Pseudomonadota</taxon>
        <taxon>Alphaproteobacteria</taxon>
        <taxon>Hyphomicrobiales</taxon>
        <taxon>Devosiaceae</taxon>
        <taxon>Devosia</taxon>
    </lineage>
</organism>
<dbReference type="AlphaFoldDB" id="A0AAJ5VTW3"/>
<evidence type="ECO:0000313" key="9">
    <source>
        <dbReference type="EMBL" id="WEK03408.1"/>
    </source>
</evidence>
<dbReference type="Pfam" id="PF02910">
    <property type="entry name" value="Succ_DH_flav_C"/>
    <property type="match status" value="1"/>
</dbReference>
<dbReference type="PRINTS" id="PR00469">
    <property type="entry name" value="PNDRDTASEII"/>
</dbReference>
<feature type="compositionally biased region" description="Polar residues" evidence="6">
    <location>
        <begin position="510"/>
        <end position="519"/>
    </location>
</feature>
<keyword evidence="3" id="KW-0274">FAD</keyword>
<name>A0AAJ5VTW3_9HYPH</name>
<evidence type="ECO:0000256" key="2">
    <source>
        <dbReference type="ARBA" id="ARBA00022630"/>
    </source>
</evidence>
<keyword evidence="2" id="KW-0285">Flavoprotein</keyword>